<proteinExistence type="predicted"/>
<sequence length="153" mass="17528">MASVGRFLLPHAALLLFLLLLLRSSAPMTNPASSIRPRNLPLRLASFEIGRLAMDLATHDFNAHYRGVDEVLTDTILVMCLEMVQTEDTESPIIWFVVKFLAKQGRVFRVDRLLDRWVLAHFIISLPNVMAMNSVKREVYPFLPFPEFTFNPQ</sequence>
<protein>
    <submittedName>
        <fullName evidence="2">Uncharacterized protein</fullName>
    </submittedName>
</protein>
<reference evidence="2 3" key="1">
    <citation type="journal article" date="2017" name="Nature">
        <title>The Apostasia genome and the evolution of orchids.</title>
        <authorList>
            <person name="Zhang G.Q."/>
            <person name="Liu K.W."/>
            <person name="Li Z."/>
            <person name="Lohaus R."/>
            <person name="Hsiao Y.Y."/>
            <person name="Niu S.C."/>
            <person name="Wang J.Y."/>
            <person name="Lin Y.C."/>
            <person name="Xu Q."/>
            <person name="Chen L.J."/>
            <person name="Yoshida K."/>
            <person name="Fujiwara S."/>
            <person name="Wang Z.W."/>
            <person name="Zhang Y.Q."/>
            <person name="Mitsuda N."/>
            <person name="Wang M."/>
            <person name="Liu G.H."/>
            <person name="Pecoraro L."/>
            <person name="Huang H.X."/>
            <person name="Xiao X.J."/>
            <person name="Lin M."/>
            <person name="Wu X.Y."/>
            <person name="Wu W.L."/>
            <person name="Chen Y.Y."/>
            <person name="Chang S.B."/>
            <person name="Sakamoto S."/>
            <person name="Ohme-Takagi M."/>
            <person name="Yagi M."/>
            <person name="Zeng S.J."/>
            <person name="Shen C.Y."/>
            <person name="Yeh C.M."/>
            <person name="Luo Y.B."/>
            <person name="Tsai W.C."/>
            <person name="Van de Peer Y."/>
            <person name="Liu Z.J."/>
        </authorList>
    </citation>
    <scope>NUCLEOTIDE SEQUENCE [LARGE SCALE GENOMIC DNA]</scope>
    <source>
        <strain evidence="3">cv. Shenzhen</strain>
        <tissue evidence="2">Stem</tissue>
    </source>
</reference>
<evidence type="ECO:0000256" key="1">
    <source>
        <dbReference type="SAM" id="SignalP"/>
    </source>
</evidence>
<organism evidence="2 3">
    <name type="scientific">Apostasia shenzhenica</name>
    <dbReference type="NCBI Taxonomy" id="1088818"/>
    <lineage>
        <taxon>Eukaryota</taxon>
        <taxon>Viridiplantae</taxon>
        <taxon>Streptophyta</taxon>
        <taxon>Embryophyta</taxon>
        <taxon>Tracheophyta</taxon>
        <taxon>Spermatophyta</taxon>
        <taxon>Magnoliopsida</taxon>
        <taxon>Liliopsida</taxon>
        <taxon>Asparagales</taxon>
        <taxon>Orchidaceae</taxon>
        <taxon>Apostasioideae</taxon>
        <taxon>Apostasia</taxon>
    </lineage>
</organism>
<keyword evidence="1" id="KW-0732">Signal</keyword>
<keyword evidence="3" id="KW-1185">Reference proteome</keyword>
<evidence type="ECO:0000313" key="2">
    <source>
        <dbReference type="EMBL" id="PKA47702.1"/>
    </source>
</evidence>
<dbReference type="Proteomes" id="UP000236161">
    <property type="component" value="Unassembled WGS sequence"/>
</dbReference>
<dbReference type="EMBL" id="KZ453102">
    <property type="protein sequence ID" value="PKA47702.1"/>
    <property type="molecule type" value="Genomic_DNA"/>
</dbReference>
<evidence type="ECO:0000313" key="3">
    <source>
        <dbReference type="Proteomes" id="UP000236161"/>
    </source>
</evidence>
<feature type="signal peptide" evidence="1">
    <location>
        <begin position="1"/>
        <end position="27"/>
    </location>
</feature>
<feature type="chain" id="PRO_5014134720" evidence="1">
    <location>
        <begin position="28"/>
        <end position="153"/>
    </location>
</feature>
<accession>A0A2H9ZWQ6</accession>
<dbReference type="AlphaFoldDB" id="A0A2H9ZWQ6"/>
<gene>
    <name evidence="2" type="ORF">AXF42_Ash014479</name>
</gene>
<name>A0A2H9ZWQ6_9ASPA</name>